<dbReference type="EMBL" id="CP030863">
    <property type="protein sequence ID" value="AXE27959.1"/>
    <property type="molecule type" value="Genomic_DNA"/>
</dbReference>
<organism evidence="1 2">
    <name type="scientific">Streptomyces globosus</name>
    <dbReference type="NCBI Taxonomy" id="68209"/>
    <lineage>
        <taxon>Bacteria</taxon>
        <taxon>Bacillati</taxon>
        <taxon>Actinomycetota</taxon>
        <taxon>Actinomycetes</taxon>
        <taxon>Kitasatosporales</taxon>
        <taxon>Streptomycetaceae</taxon>
        <taxon>Streptomyces</taxon>
    </lineage>
</organism>
<protein>
    <submittedName>
        <fullName evidence="1">Uncharacterized protein</fullName>
    </submittedName>
</protein>
<accession>A0A344UAN8</accession>
<dbReference type="KEGG" id="sgz:C0216_31180"/>
<reference evidence="1 2" key="1">
    <citation type="submission" date="2018-01" db="EMBL/GenBank/DDBJ databases">
        <title>Draft genome Sequence of streptomyces globosus LZH-48.</title>
        <authorList>
            <person name="Ran K."/>
            <person name="Li Z."/>
            <person name="Wei S."/>
            <person name="Dong R."/>
        </authorList>
    </citation>
    <scope>NUCLEOTIDE SEQUENCE [LARGE SCALE GENOMIC DNA]</scope>
    <source>
        <strain evidence="1 2">LZH-48</strain>
        <plasmid evidence="1 2">unnamed1</plasmid>
    </source>
</reference>
<keyword evidence="1" id="KW-0614">Plasmid</keyword>
<evidence type="ECO:0000313" key="1">
    <source>
        <dbReference type="EMBL" id="AXE27959.1"/>
    </source>
</evidence>
<dbReference type="AlphaFoldDB" id="A0A344UAN8"/>
<gene>
    <name evidence="1" type="ORF">C0216_31180</name>
</gene>
<dbReference type="Proteomes" id="UP000252004">
    <property type="component" value="Plasmid unnamed1"/>
</dbReference>
<proteinExistence type="predicted"/>
<sequence>MPLRGGWGGDLRRGQGAGLDGLSGLAQRLLHLFDCGVPGEVRVDEVAAVAALGRRTTFRSTSWLIAIDVRFLLSPTRARSSACEAFTSPPGRWTSIIALSRS</sequence>
<keyword evidence="2" id="KW-1185">Reference proteome</keyword>
<name>A0A344UAN8_9ACTN</name>
<evidence type="ECO:0000313" key="2">
    <source>
        <dbReference type="Proteomes" id="UP000252004"/>
    </source>
</evidence>
<geneLocation type="plasmid" evidence="1 2">
    <name>unnamed1</name>
</geneLocation>